<dbReference type="InterPro" id="IPR015946">
    <property type="entry name" value="KH_dom-like_a/b"/>
</dbReference>
<dbReference type="OrthoDB" id="2019818at2759"/>
<dbReference type="InterPro" id="IPR003718">
    <property type="entry name" value="OsmC/Ohr_fam"/>
</dbReference>
<dbReference type="PANTHER" id="PTHR35368">
    <property type="entry name" value="HYDROPEROXIDE REDUCTASE"/>
    <property type="match status" value="1"/>
</dbReference>
<evidence type="ECO:0000313" key="2">
    <source>
        <dbReference type="Proteomes" id="UP000243579"/>
    </source>
</evidence>
<sequence length="166" mass="18045">MRRFTSAAKPAAYHLTGRGTGVQCHMNRGDGLVMATDVPVRMGGTDSAPQPVELFLTSLCGCELATAQFVARHMTPRLTIEKIEFSIHAVRDPAGALTLPLSSPAPPARLERIWGTATVFTSASQVQVDELSEHVKQRCPVANMAVLSGCKLDIKWRQMDPDDDED</sequence>
<dbReference type="Gene3D" id="3.30.300.20">
    <property type="match status" value="1"/>
</dbReference>
<protein>
    <submittedName>
        <fullName evidence="1">OsmC-like protein</fullName>
    </submittedName>
</protein>
<organism evidence="1 2">
    <name type="scientific">Achlya hypogyna</name>
    <name type="common">Oomycete</name>
    <name type="synonym">Protoachlya hypogyna</name>
    <dbReference type="NCBI Taxonomy" id="1202772"/>
    <lineage>
        <taxon>Eukaryota</taxon>
        <taxon>Sar</taxon>
        <taxon>Stramenopiles</taxon>
        <taxon>Oomycota</taxon>
        <taxon>Saprolegniomycetes</taxon>
        <taxon>Saprolegniales</taxon>
        <taxon>Achlyaceae</taxon>
        <taxon>Achlya</taxon>
    </lineage>
</organism>
<evidence type="ECO:0000313" key="1">
    <source>
        <dbReference type="EMBL" id="OQR84318.1"/>
    </source>
</evidence>
<keyword evidence="2" id="KW-1185">Reference proteome</keyword>
<dbReference type="AlphaFoldDB" id="A0A1V9YF33"/>
<proteinExistence type="predicted"/>
<dbReference type="PANTHER" id="PTHR35368:SF1">
    <property type="entry name" value="HYDROPEROXIDE REDUCTASE"/>
    <property type="match status" value="1"/>
</dbReference>
<gene>
    <name evidence="1" type="ORF">ACHHYP_20686</name>
</gene>
<dbReference type="InterPro" id="IPR036102">
    <property type="entry name" value="OsmC/Ohrsf"/>
</dbReference>
<dbReference type="InterPro" id="IPR052924">
    <property type="entry name" value="OsmC/Ohr_hydroprdx_reductase"/>
</dbReference>
<dbReference type="Proteomes" id="UP000243579">
    <property type="component" value="Unassembled WGS sequence"/>
</dbReference>
<comment type="caution">
    <text evidence="1">The sequence shown here is derived from an EMBL/GenBank/DDBJ whole genome shotgun (WGS) entry which is preliminary data.</text>
</comment>
<dbReference type="EMBL" id="JNBR01001915">
    <property type="protein sequence ID" value="OQR84318.1"/>
    <property type="molecule type" value="Genomic_DNA"/>
</dbReference>
<reference evidence="1 2" key="1">
    <citation type="journal article" date="2014" name="Genome Biol. Evol.">
        <title>The secreted proteins of Achlya hypogyna and Thraustotheca clavata identify the ancestral oomycete secretome and reveal gene acquisitions by horizontal gene transfer.</title>
        <authorList>
            <person name="Misner I."/>
            <person name="Blouin N."/>
            <person name="Leonard G."/>
            <person name="Richards T.A."/>
            <person name="Lane C.E."/>
        </authorList>
    </citation>
    <scope>NUCLEOTIDE SEQUENCE [LARGE SCALE GENOMIC DNA]</scope>
    <source>
        <strain evidence="1 2">ATCC 48635</strain>
    </source>
</reference>
<dbReference type="Pfam" id="PF02566">
    <property type="entry name" value="OsmC"/>
    <property type="match status" value="1"/>
</dbReference>
<dbReference type="SUPFAM" id="SSF82784">
    <property type="entry name" value="OsmC-like"/>
    <property type="match status" value="1"/>
</dbReference>
<accession>A0A1V9YF33</accession>
<name>A0A1V9YF33_ACHHY</name>